<dbReference type="Proteomes" id="UP001530293">
    <property type="component" value="Unassembled WGS sequence"/>
</dbReference>
<dbReference type="InterPro" id="IPR029058">
    <property type="entry name" value="AB_hydrolase_fold"/>
</dbReference>
<evidence type="ECO:0000313" key="3">
    <source>
        <dbReference type="EMBL" id="KAL3761624.1"/>
    </source>
</evidence>
<dbReference type="Pfam" id="PF12146">
    <property type="entry name" value="Hydrolase_4"/>
    <property type="match status" value="1"/>
</dbReference>
<feature type="domain" description="Serine aminopeptidase S33" evidence="2">
    <location>
        <begin position="109"/>
        <end position="354"/>
    </location>
</feature>
<evidence type="ECO:0000259" key="2">
    <source>
        <dbReference type="Pfam" id="PF12146"/>
    </source>
</evidence>
<accession>A0ABD3MG35</accession>
<feature type="transmembrane region" description="Helical" evidence="1">
    <location>
        <begin position="18"/>
        <end position="51"/>
    </location>
</feature>
<gene>
    <name evidence="3" type="ORF">ACHAWU_000111</name>
</gene>
<proteinExistence type="predicted"/>
<protein>
    <recommendedName>
        <fullName evidence="2">Serine aminopeptidase S33 domain-containing protein</fullName>
    </recommendedName>
</protein>
<reference evidence="3 4" key="1">
    <citation type="submission" date="2024-10" db="EMBL/GenBank/DDBJ databases">
        <title>Updated reference genomes for cyclostephanoid diatoms.</title>
        <authorList>
            <person name="Roberts W.R."/>
            <person name="Alverson A.J."/>
        </authorList>
    </citation>
    <scope>NUCLEOTIDE SEQUENCE [LARGE SCALE GENOMIC DNA]</scope>
    <source>
        <strain evidence="3 4">AJA232-27</strain>
    </source>
</reference>
<keyword evidence="1" id="KW-0812">Transmembrane</keyword>
<name>A0ABD3MG35_9STRA</name>
<comment type="caution">
    <text evidence="3">The sequence shown here is derived from an EMBL/GenBank/DDBJ whole genome shotgun (WGS) entry which is preliminary data.</text>
</comment>
<dbReference type="InterPro" id="IPR000073">
    <property type="entry name" value="AB_hydrolase_1"/>
</dbReference>
<dbReference type="EMBL" id="JALLBG020000148">
    <property type="protein sequence ID" value="KAL3761624.1"/>
    <property type="molecule type" value="Genomic_DNA"/>
</dbReference>
<dbReference type="AlphaFoldDB" id="A0ABD3MG35"/>
<evidence type="ECO:0000256" key="1">
    <source>
        <dbReference type="SAM" id="Phobius"/>
    </source>
</evidence>
<dbReference type="Gene3D" id="3.40.50.1820">
    <property type="entry name" value="alpha/beta hydrolase"/>
    <property type="match status" value="1"/>
</dbReference>
<keyword evidence="1" id="KW-1133">Transmembrane helix</keyword>
<dbReference type="PANTHER" id="PTHR11614">
    <property type="entry name" value="PHOSPHOLIPASE-RELATED"/>
    <property type="match status" value="1"/>
</dbReference>
<keyword evidence="4" id="KW-1185">Reference proteome</keyword>
<sequence>MTEDIAAIPQPRISRLQILVIGVLLYGLVLLWPPLLLFVTLIVSITIPYSFRINDSGESRRRLWTEFLKQPHLPPELQCADVEMEESYWINDRGMALLTSTMIPKNNGPIRAVVCLCHGYMDNTSFLKRIQYQRFVKRGIAVVMIEYEGHGRSDGTNALIPCWTNLVKDAHNYFSYISQTNKFAGKKMFLMGESMGGAVAYDIMMQYRQVYEGVIFAAPMVKILVTPPSWVVRLFYKVVGEPGSVSRLSVLPLAPSRGDLPDLSFKDKEKMKLALSVPTKYGRKPRLATARELLDATKRISATVHEFDAPFLVLHGLEDHVTCPKVSEMLYNESPSKDKEIKLYKGMYHNLTGGETDENISTVFNDAIEWITQRSRNPIEGLMSAFMSP</sequence>
<dbReference type="SUPFAM" id="SSF53474">
    <property type="entry name" value="alpha/beta-Hydrolases"/>
    <property type="match status" value="1"/>
</dbReference>
<dbReference type="InterPro" id="IPR022742">
    <property type="entry name" value="Hydrolase_4"/>
</dbReference>
<dbReference type="PRINTS" id="PR00111">
    <property type="entry name" value="ABHYDROLASE"/>
</dbReference>
<organism evidence="3 4">
    <name type="scientific">Discostella pseudostelligera</name>
    <dbReference type="NCBI Taxonomy" id="259834"/>
    <lineage>
        <taxon>Eukaryota</taxon>
        <taxon>Sar</taxon>
        <taxon>Stramenopiles</taxon>
        <taxon>Ochrophyta</taxon>
        <taxon>Bacillariophyta</taxon>
        <taxon>Coscinodiscophyceae</taxon>
        <taxon>Thalassiosirophycidae</taxon>
        <taxon>Stephanodiscales</taxon>
        <taxon>Stephanodiscaceae</taxon>
        <taxon>Discostella</taxon>
    </lineage>
</organism>
<keyword evidence="1" id="KW-0472">Membrane</keyword>
<dbReference type="InterPro" id="IPR051044">
    <property type="entry name" value="MAG_DAG_Lipase"/>
</dbReference>
<evidence type="ECO:0000313" key="4">
    <source>
        <dbReference type="Proteomes" id="UP001530293"/>
    </source>
</evidence>